<dbReference type="EMBL" id="CAKLBC010001517">
    <property type="protein sequence ID" value="CAH0492595.1"/>
    <property type="molecule type" value="Genomic_DNA"/>
</dbReference>
<evidence type="ECO:0000313" key="2">
    <source>
        <dbReference type="EMBL" id="CAH0492595.1"/>
    </source>
</evidence>
<keyword evidence="1" id="KW-1133">Transmembrane helix</keyword>
<evidence type="ECO:0000313" key="3">
    <source>
        <dbReference type="Proteomes" id="UP001157938"/>
    </source>
</evidence>
<feature type="transmembrane region" description="Helical" evidence="1">
    <location>
        <begin position="12"/>
        <end position="39"/>
    </location>
</feature>
<proteinExistence type="predicted"/>
<keyword evidence="3" id="KW-1185">Reference proteome</keyword>
<keyword evidence="1" id="KW-0812">Transmembrane</keyword>
<evidence type="ECO:0000256" key="1">
    <source>
        <dbReference type="SAM" id="Phobius"/>
    </source>
</evidence>
<comment type="caution">
    <text evidence="2">The sequence shown here is derived from an EMBL/GenBank/DDBJ whole genome shotgun (WGS) entry which is preliminary data.</text>
</comment>
<protein>
    <submittedName>
        <fullName evidence="2">Uncharacterized protein</fullName>
    </submittedName>
</protein>
<reference evidence="2 3" key="1">
    <citation type="submission" date="2021-11" db="EMBL/GenBank/DDBJ databases">
        <authorList>
            <person name="Islam A."/>
            <person name="Islam S."/>
            <person name="Flora M.S."/>
            <person name="Rahman M."/>
            <person name="Ziaur R.M."/>
            <person name="Epstein J.H."/>
            <person name="Hassan M."/>
            <person name="Klassen M."/>
            <person name="Woodard K."/>
            <person name="Webb A."/>
            <person name="Webby R.J."/>
            <person name="El Zowalaty M.E."/>
        </authorList>
    </citation>
    <scope>NUCLEOTIDE SEQUENCE [LARGE SCALE GENOMIC DNA]</scope>
    <source>
        <strain evidence="2">Pf1</strain>
    </source>
</reference>
<keyword evidence="1" id="KW-0472">Membrane</keyword>
<name>A0ABN8CET2_9STRA</name>
<feature type="transmembrane region" description="Helical" evidence="1">
    <location>
        <begin position="45"/>
        <end position="63"/>
    </location>
</feature>
<feature type="transmembrane region" description="Helical" evidence="1">
    <location>
        <begin position="121"/>
        <end position="151"/>
    </location>
</feature>
<organism evidence="2 3">
    <name type="scientific">Peronospora farinosa</name>
    <dbReference type="NCBI Taxonomy" id="134698"/>
    <lineage>
        <taxon>Eukaryota</taxon>
        <taxon>Sar</taxon>
        <taxon>Stramenopiles</taxon>
        <taxon>Oomycota</taxon>
        <taxon>Peronosporomycetes</taxon>
        <taxon>Peronosporales</taxon>
        <taxon>Peronosporaceae</taxon>
        <taxon>Peronospora</taxon>
    </lineage>
</organism>
<dbReference type="Proteomes" id="UP001157938">
    <property type="component" value="Unassembled WGS sequence"/>
</dbReference>
<feature type="transmembrane region" description="Helical" evidence="1">
    <location>
        <begin position="171"/>
        <end position="191"/>
    </location>
</feature>
<gene>
    <name evidence="2" type="ORF">PFR001_LOCUS7791</name>
</gene>
<sequence length="208" mass="22597">MRMLLFNGCSAALSVIAALMVLIGTVLSVVTMPLCGYGVIVFSELLHLVFYLCCTDVFIYNSLAASASDSIDMDLAEWGTTESSSELLPLLPIQVRPRGGRVFQPCPRFERSLGTISTRSVLATVYFGCFKVLVGTGQMLALVCVLGVLGFLNGDKRVPIHLEALTRQHPLPVYVTSFGLLMLALALLHAMTRVAKVATRFFCCEVMP</sequence>
<accession>A0ABN8CET2</accession>